<name>A0A841L386_9SPHN</name>
<evidence type="ECO:0000256" key="10">
    <source>
        <dbReference type="ARBA" id="ARBA00023136"/>
    </source>
</evidence>
<comment type="similarity">
    <text evidence="12 14">Belongs to the TonB-dependent receptor family.</text>
</comment>
<evidence type="ECO:0000313" key="19">
    <source>
        <dbReference type="Proteomes" id="UP000538147"/>
    </source>
</evidence>
<keyword evidence="6 15" id="KW-0732">Signal</keyword>
<dbReference type="AlphaFoldDB" id="A0A841L386"/>
<accession>A0A841L386</accession>
<dbReference type="GO" id="GO:0006826">
    <property type="term" value="P:iron ion transport"/>
    <property type="evidence" value="ECO:0007669"/>
    <property type="project" value="UniProtKB-KW"/>
</dbReference>
<evidence type="ECO:0000256" key="5">
    <source>
        <dbReference type="ARBA" id="ARBA00022692"/>
    </source>
</evidence>
<evidence type="ECO:0000313" key="18">
    <source>
        <dbReference type="EMBL" id="MBB6226756.1"/>
    </source>
</evidence>
<protein>
    <submittedName>
        <fullName evidence="18">Iron complex outermembrane receptor protein</fullName>
    </submittedName>
</protein>
<dbReference type="InterPro" id="IPR000531">
    <property type="entry name" value="Beta-barrel_TonB"/>
</dbReference>
<feature type="domain" description="TonB-dependent receptor plug" evidence="17">
    <location>
        <begin position="49"/>
        <end position="158"/>
    </location>
</feature>
<dbReference type="CDD" id="cd01347">
    <property type="entry name" value="ligand_gated_channel"/>
    <property type="match status" value="1"/>
</dbReference>
<keyword evidence="9 14" id="KW-0798">TonB box</keyword>
<evidence type="ECO:0000256" key="9">
    <source>
        <dbReference type="ARBA" id="ARBA00023077"/>
    </source>
</evidence>
<dbReference type="InterPro" id="IPR039426">
    <property type="entry name" value="TonB-dep_rcpt-like"/>
</dbReference>
<evidence type="ECO:0000259" key="17">
    <source>
        <dbReference type="Pfam" id="PF07715"/>
    </source>
</evidence>
<evidence type="ECO:0000256" key="12">
    <source>
        <dbReference type="PROSITE-ProRule" id="PRU01360"/>
    </source>
</evidence>
<comment type="subcellular location">
    <subcellularLocation>
        <location evidence="1 12">Cell outer membrane</location>
        <topology evidence="1 12">Multi-pass membrane protein</topology>
    </subcellularLocation>
</comment>
<evidence type="ECO:0000259" key="16">
    <source>
        <dbReference type="Pfam" id="PF00593"/>
    </source>
</evidence>
<evidence type="ECO:0000256" key="13">
    <source>
        <dbReference type="PROSITE-ProRule" id="PRU10144"/>
    </source>
</evidence>
<keyword evidence="5 12" id="KW-0812">Transmembrane</keyword>
<keyword evidence="11 12" id="KW-0998">Cell outer membrane</keyword>
<gene>
    <name evidence="18" type="ORF">FHS79_000914</name>
</gene>
<keyword evidence="19" id="KW-1185">Reference proteome</keyword>
<reference evidence="18 19" key="1">
    <citation type="submission" date="2020-08" db="EMBL/GenBank/DDBJ databases">
        <title>Genomic Encyclopedia of Type Strains, Phase IV (KMG-IV): sequencing the most valuable type-strain genomes for metagenomic binning, comparative biology and taxonomic classification.</title>
        <authorList>
            <person name="Goeker M."/>
        </authorList>
    </citation>
    <scope>NUCLEOTIDE SEQUENCE [LARGE SCALE GENOMIC DNA]</scope>
    <source>
        <strain evidence="18 19">DSM 102189</strain>
    </source>
</reference>
<feature type="domain" description="TonB-dependent receptor-like beta-barrel" evidence="16">
    <location>
        <begin position="272"/>
        <end position="704"/>
    </location>
</feature>
<dbReference type="EMBL" id="JACIIV010000005">
    <property type="protein sequence ID" value="MBB6226756.1"/>
    <property type="molecule type" value="Genomic_DNA"/>
</dbReference>
<feature type="short sequence motif" description="TonB C-terminal box" evidence="13">
    <location>
        <begin position="724"/>
        <end position="741"/>
    </location>
</feature>
<evidence type="ECO:0000256" key="8">
    <source>
        <dbReference type="ARBA" id="ARBA00023065"/>
    </source>
</evidence>
<keyword evidence="2 12" id="KW-0813">Transport</keyword>
<dbReference type="PROSITE" id="PS01156">
    <property type="entry name" value="TONB_DEPENDENT_REC_2"/>
    <property type="match status" value="1"/>
</dbReference>
<dbReference type="PROSITE" id="PS52016">
    <property type="entry name" value="TONB_DEPENDENT_REC_3"/>
    <property type="match status" value="1"/>
</dbReference>
<keyword evidence="3 12" id="KW-1134">Transmembrane beta strand</keyword>
<dbReference type="RefSeq" id="WP_184196048.1">
    <property type="nucleotide sequence ID" value="NZ_JACIIV010000005.1"/>
</dbReference>
<feature type="chain" id="PRO_5032596579" evidence="15">
    <location>
        <begin position="19"/>
        <end position="741"/>
    </location>
</feature>
<dbReference type="Gene3D" id="2.40.170.20">
    <property type="entry name" value="TonB-dependent receptor, beta-barrel domain"/>
    <property type="match status" value="1"/>
</dbReference>
<dbReference type="GO" id="GO:0009279">
    <property type="term" value="C:cell outer membrane"/>
    <property type="evidence" value="ECO:0007669"/>
    <property type="project" value="UniProtKB-SubCell"/>
</dbReference>
<evidence type="ECO:0000256" key="2">
    <source>
        <dbReference type="ARBA" id="ARBA00022448"/>
    </source>
</evidence>
<keyword evidence="4" id="KW-0410">Iron transport</keyword>
<keyword evidence="8" id="KW-0406">Ion transport</keyword>
<keyword evidence="10 12" id="KW-0472">Membrane</keyword>
<dbReference type="PANTHER" id="PTHR32552:SF81">
    <property type="entry name" value="TONB-DEPENDENT OUTER MEMBRANE RECEPTOR"/>
    <property type="match status" value="1"/>
</dbReference>
<dbReference type="Pfam" id="PF00593">
    <property type="entry name" value="TonB_dep_Rec_b-barrel"/>
    <property type="match status" value="1"/>
</dbReference>
<evidence type="ECO:0000256" key="1">
    <source>
        <dbReference type="ARBA" id="ARBA00004571"/>
    </source>
</evidence>
<evidence type="ECO:0000256" key="7">
    <source>
        <dbReference type="ARBA" id="ARBA00023004"/>
    </source>
</evidence>
<keyword evidence="18" id="KW-0675">Receptor</keyword>
<evidence type="ECO:0000256" key="14">
    <source>
        <dbReference type="RuleBase" id="RU003357"/>
    </source>
</evidence>
<dbReference type="InterPro" id="IPR012910">
    <property type="entry name" value="Plug_dom"/>
</dbReference>
<evidence type="ECO:0000256" key="3">
    <source>
        <dbReference type="ARBA" id="ARBA00022452"/>
    </source>
</evidence>
<comment type="caution">
    <text evidence="18">The sequence shown here is derived from an EMBL/GenBank/DDBJ whole genome shotgun (WGS) entry which is preliminary data.</text>
</comment>
<sequence>MRNILKAALGSAAAIAMAAPAWSQQVAAAPDNDLLPDIVVTAERRESRLQETPISITALGAAQLENQGVRTVGDLAATVPNLTSTTGPQGSADANFFVRGVGQFDFIITNDPGVGVYVDGVYLGRTVGALLDSSDIARVEVLRGPQGTLFGRNTLGGAISITTRQPEIGALSGQGRATYGSRDRIDLDASLNVPLGDRAALRVSGVTRNQDGFSRNPRTGVVFGRTERLGGKAALLFEATEALTVTLSADYSLDKSNPAPAVLLDILPLPFFPADARADLFNPNDFYRSFASNSPEARNEIYGFSGTIAYDFGGATLKSITAYRNLDSFSTSDPDGTGYRLYDQQATTVQNQFSQELQLSGSLLDDKLEYLLGAYYFREDADQTLFLCFAPITPLPTARGNACNTWTQGNAQITNSYAVFGQARYKTEGGFSLTLGGRYTWEDKDIVSNQLFDFRPAGFEAAPGMVVPGFPAPIVTDLASSLSFRKFTPKIGLEYAPNRDLLVFASYAKGFRSGGFNGRIIAPQASVPSYAPDTNDTFELGFKSDIVPGVLRTNITAFYSKYKGIQQTISDPAVQFRVANAGNAELYGFEAEVALNPVRGLRFNAGIGYTSSSFEDVPVNVGPINGNRLPFSPEWTVALGGEYRVDLGNFALTPRVDWRFQSRTFFTAFNLPLEQQDPYGLLAARITLTDADDRFSLAVYGENLADAKYFTFGQNALQAQGVAYNYIGRPREFGVTAGFKF</sequence>
<dbReference type="InterPro" id="IPR010917">
    <property type="entry name" value="TonB_rcpt_CS"/>
</dbReference>
<dbReference type="PANTHER" id="PTHR32552">
    <property type="entry name" value="FERRICHROME IRON RECEPTOR-RELATED"/>
    <property type="match status" value="1"/>
</dbReference>
<dbReference type="InterPro" id="IPR036942">
    <property type="entry name" value="Beta-barrel_TonB_sf"/>
</dbReference>
<dbReference type="Pfam" id="PF07715">
    <property type="entry name" value="Plug"/>
    <property type="match status" value="1"/>
</dbReference>
<dbReference type="SUPFAM" id="SSF56935">
    <property type="entry name" value="Porins"/>
    <property type="match status" value="1"/>
</dbReference>
<organism evidence="18 19">
    <name type="scientific">Polymorphobacter multimanifer</name>
    <dbReference type="NCBI Taxonomy" id="1070431"/>
    <lineage>
        <taxon>Bacteria</taxon>
        <taxon>Pseudomonadati</taxon>
        <taxon>Pseudomonadota</taxon>
        <taxon>Alphaproteobacteria</taxon>
        <taxon>Sphingomonadales</taxon>
        <taxon>Sphingosinicellaceae</taxon>
        <taxon>Polymorphobacter</taxon>
    </lineage>
</organism>
<proteinExistence type="inferred from homology"/>
<evidence type="ECO:0000256" key="6">
    <source>
        <dbReference type="ARBA" id="ARBA00022729"/>
    </source>
</evidence>
<evidence type="ECO:0000256" key="11">
    <source>
        <dbReference type="ARBA" id="ARBA00023237"/>
    </source>
</evidence>
<dbReference type="Proteomes" id="UP000538147">
    <property type="component" value="Unassembled WGS sequence"/>
</dbReference>
<evidence type="ECO:0000256" key="15">
    <source>
        <dbReference type="SAM" id="SignalP"/>
    </source>
</evidence>
<evidence type="ECO:0000256" key="4">
    <source>
        <dbReference type="ARBA" id="ARBA00022496"/>
    </source>
</evidence>
<feature type="signal peptide" evidence="15">
    <location>
        <begin position="1"/>
        <end position="18"/>
    </location>
</feature>
<keyword evidence="7" id="KW-0408">Iron</keyword>